<comment type="caution">
    <text evidence="6">The sequence shown here is derived from an EMBL/GenBank/DDBJ whole genome shotgun (WGS) entry which is preliminary data.</text>
</comment>
<dbReference type="CDD" id="cd00180">
    <property type="entry name" value="PKc"/>
    <property type="match status" value="1"/>
</dbReference>
<dbReference type="SUPFAM" id="SSF56112">
    <property type="entry name" value="Protein kinase-like (PK-like)"/>
    <property type="match status" value="1"/>
</dbReference>
<dbReference type="InterPro" id="IPR000719">
    <property type="entry name" value="Prot_kinase_dom"/>
</dbReference>
<dbReference type="PANTHER" id="PTHR24198">
    <property type="entry name" value="ANKYRIN REPEAT AND PROTEIN KINASE DOMAIN-CONTAINING PROTEIN"/>
    <property type="match status" value="1"/>
</dbReference>
<dbReference type="InterPro" id="IPR011009">
    <property type="entry name" value="Kinase-like_dom_sf"/>
</dbReference>
<dbReference type="GO" id="GO:0004672">
    <property type="term" value="F:protein kinase activity"/>
    <property type="evidence" value="ECO:0007669"/>
    <property type="project" value="InterPro"/>
</dbReference>
<feature type="region of interest" description="Disordered" evidence="4">
    <location>
        <begin position="1433"/>
        <end position="1458"/>
    </location>
</feature>
<evidence type="ECO:0000256" key="1">
    <source>
        <dbReference type="ARBA" id="ARBA00022737"/>
    </source>
</evidence>
<feature type="repeat" description="ANK" evidence="3">
    <location>
        <begin position="738"/>
        <end position="770"/>
    </location>
</feature>
<feature type="compositionally biased region" description="Polar residues" evidence="4">
    <location>
        <begin position="1443"/>
        <end position="1458"/>
    </location>
</feature>
<evidence type="ECO:0000256" key="3">
    <source>
        <dbReference type="PROSITE-ProRule" id="PRU00023"/>
    </source>
</evidence>
<dbReference type="InterPro" id="IPR008271">
    <property type="entry name" value="Ser/Thr_kinase_AS"/>
</dbReference>
<dbReference type="EMBL" id="JAVHJO010000015">
    <property type="protein sequence ID" value="KAK6527514.1"/>
    <property type="molecule type" value="Genomic_DNA"/>
</dbReference>
<evidence type="ECO:0000256" key="4">
    <source>
        <dbReference type="SAM" id="MobiDB-lite"/>
    </source>
</evidence>
<dbReference type="Pfam" id="PF00069">
    <property type="entry name" value="Pkinase"/>
    <property type="match status" value="1"/>
</dbReference>
<dbReference type="InterPro" id="IPR036770">
    <property type="entry name" value="Ankyrin_rpt-contain_sf"/>
</dbReference>
<dbReference type="Gene3D" id="1.10.510.10">
    <property type="entry name" value="Transferase(Phosphotransferase) domain 1"/>
    <property type="match status" value="1"/>
</dbReference>
<evidence type="ECO:0000313" key="6">
    <source>
        <dbReference type="EMBL" id="KAK6527514.1"/>
    </source>
</evidence>
<dbReference type="PROSITE" id="PS50088">
    <property type="entry name" value="ANK_REPEAT"/>
    <property type="match status" value="1"/>
</dbReference>
<evidence type="ECO:0000256" key="2">
    <source>
        <dbReference type="ARBA" id="ARBA00023043"/>
    </source>
</evidence>
<dbReference type="SMART" id="SM00248">
    <property type="entry name" value="ANK"/>
    <property type="match status" value="8"/>
</dbReference>
<keyword evidence="2 3" id="KW-0040">ANK repeat</keyword>
<organism evidence="6 7">
    <name type="scientific">Orbilia ellipsospora</name>
    <dbReference type="NCBI Taxonomy" id="2528407"/>
    <lineage>
        <taxon>Eukaryota</taxon>
        <taxon>Fungi</taxon>
        <taxon>Dikarya</taxon>
        <taxon>Ascomycota</taxon>
        <taxon>Pezizomycotina</taxon>
        <taxon>Orbiliomycetes</taxon>
        <taxon>Orbiliales</taxon>
        <taxon>Orbiliaceae</taxon>
        <taxon>Orbilia</taxon>
    </lineage>
</organism>
<dbReference type="PROSITE" id="PS00108">
    <property type="entry name" value="PROTEIN_KINASE_ST"/>
    <property type="match status" value="1"/>
</dbReference>
<dbReference type="PROSITE" id="PS50011">
    <property type="entry name" value="PROTEIN_KINASE_DOM"/>
    <property type="match status" value="1"/>
</dbReference>
<proteinExistence type="predicted"/>
<keyword evidence="7" id="KW-1185">Reference proteome</keyword>
<evidence type="ECO:0000313" key="7">
    <source>
        <dbReference type="Proteomes" id="UP001365542"/>
    </source>
</evidence>
<dbReference type="InterPro" id="IPR002110">
    <property type="entry name" value="Ankyrin_rpt"/>
</dbReference>
<reference evidence="6 7" key="1">
    <citation type="submission" date="2019-10" db="EMBL/GenBank/DDBJ databases">
        <authorList>
            <person name="Palmer J.M."/>
        </authorList>
    </citation>
    <scope>NUCLEOTIDE SEQUENCE [LARGE SCALE GENOMIC DNA]</scope>
    <source>
        <strain evidence="6 7">TWF694</strain>
    </source>
</reference>
<keyword evidence="1" id="KW-0677">Repeat</keyword>
<evidence type="ECO:0000259" key="5">
    <source>
        <dbReference type="PROSITE" id="PS50011"/>
    </source>
</evidence>
<protein>
    <recommendedName>
        <fullName evidence="5">Protein kinase domain-containing protein</fullName>
    </recommendedName>
</protein>
<accession>A0AAV9WVL8</accession>
<dbReference type="SMART" id="SM00220">
    <property type="entry name" value="S_TKc"/>
    <property type="match status" value="1"/>
</dbReference>
<sequence length="1458" mass="163088">MSSFVFPSAITGEIGRPITGSIPSTRCQTDPSDVTSTGNEGFAPFIFHVAYLEAKLLKNTYEQSGFFKGRLGQEGFVARRSIGSGTSFVVDHAEIKQQGHENVCDEAVGDEELRYGGASSPIRAVAIKTVKERPSNPLRWSGILFEIRTLLHEPVRFHPNIVRLVDIVWGNSQTGSALPALVLEFAEFGTFLNLQQSVSEPLPFRIRQKLCYDVSRGLSILHACGIIHGDLKHENVLIFRNRCPYPGGQPFTAKLADFGGAVIATGQRDMFSLTMKTIPFDAPEVGKPLTSKALQKADIYSFGMMVWRCMMDCIDLLVPLGIRQHPGPYRLTNQEAKAVKMLKESDGILGFACESISSSAFPDKISLLIRSVFAYTLRQDPELRLLVEAQAFLRGMPAEDVPGYLSQVETANAEYLASTERILAGSLIIDIDNFGSRLGRFGDEYDPQNNMPGYRPYLARPFVEGFIFEPLKLKRILSWAQQVDIVDELKDIARKYGQHSKGNMPLQPVLASYFLFQAYLANFGPCLNPEEACQWLQLASREPEELDNNYRFMYHANAWSTRVFDTFRIKPTVSIHDQLNALYMGIARGHRTCIEDCVRIIPEIPNNTERLAALHSFSEAISFFRTYSGGVGMPHYVESSLRRPYNLSNLKELDNEIRNELGDKYYQSLRPQHDGLPRSTIPAEMESRSEFKPAFDTILVNQKGHGLLHMAAGLGNLEALTHLYKKYECSLDLENLSVLESPLVCACRSGHYECAKFLLGKGANPNGPESGQEAPLHWISSFEGPEMVSITRELLKNGADPEKTTRTMLPEVKNIHADWEGTFSISLTPLGRAVLLQNIEAVNVLLNVANADPAHIKIHDQNLRGDNSRSVSAIELACVLTLPDILGVLLEHADKRRAQDSTYIPYIYNEYEMLEAAHDMRHTKAFDPLSLQSRVIRCGPNYKDWLVRTMKCVHTRSRRMPHSVNLPDQSAFESALYREIILGNTDIVEALLDFGYEPHSLRSGKPFEAAVLVNSLDVFELLIRSGLILQTNQAWDLLGVSASRQRWSPPGTAIAERLLAAASSVEPPEFTSPSPFVIAVKNCYFDLADLLLSHHPSVDINVYYRWSTNNDNANTEAKSESNGEGLTILGYLLQNHTYDSLQSIKYLVERHTNALIQLEPYISKESGLTAVHAIALTDSSNWNNHLQISDQISQEILRAFPSTESLGASAINIRYGTPLTAGVYSLNEPVISHLLVLDYRNDLFTDVHFIGPHTSNDTQDTPILTNPISLALKMYSDAVSQLENAKDIIIRNFGRLFLLPFLTILQDLKNASTMVSSHRESQSCRTQSDPHNHELESAIADRVAKLFQRVDLETAVANLSPHDPESVEYRFPLIEDLSVSTDESYTDSGLEWEKYQPGPDRERGLYRYMLRQLRIGSIGKILRERKASLEAEKKKRLERVPTGATSGQNELEASLATT</sequence>
<gene>
    <name evidence="6" type="ORF">TWF694_004497</name>
</gene>
<dbReference type="SUPFAM" id="SSF48403">
    <property type="entry name" value="Ankyrin repeat"/>
    <property type="match status" value="2"/>
</dbReference>
<dbReference type="PANTHER" id="PTHR24198:SF165">
    <property type="entry name" value="ANKYRIN REPEAT-CONTAINING PROTEIN-RELATED"/>
    <property type="match status" value="1"/>
</dbReference>
<name>A0AAV9WVL8_9PEZI</name>
<dbReference type="Gene3D" id="1.25.40.20">
    <property type="entry name" value="Ankyrin repeat-containing domain"/>
    <property type="match status" value="2"/>
</dbReference>
<dbReference type="GO" id="GO:0005524">
    <property type="term" value="F:ATP binding"/>
    <property type="evidence" value="ECO:0007669"/>
    <property type="project" value="InterPro"/>
</dbReference>
<dbReference type="Pfam" id="PF12796">
    <property type="entry name" value="Ank_2"/>
    <property type="match status" value="1"/>
</dbReference>
<feature type="domain" description="Protein kinase" evidence="5">
    <location>
        <begin position="76"/>
        <end position="393"/>
    </location>
</feature>
<dbReference type="Proteomes" id="UP001365542">
    <property type="component" value="Unassembled WGS sequence"/>
</dbReference>